<reference evidence="5" key="1">
    <citation type="submission" date="2021-03" db="EMBL/GenBank/DDBJ databases">
        <title>Chromosome level genome of the anhydrobiotic midge Polypedilum vanderplanki.</title>
        <authorList>
            <person name="Yoshida Y."/>
            <person name="Kikawada T."/>
            <person name="Gusev O."/>
        </authorList>
    </citation>
    <scope>NUCLEOTIDE SEQUENCE</scope>
    <source>
        <strain evidence="5">NIAS01</strain>
        <tissue evidence="5">Whole body or cell culture</tissue>
    </source>
</reference>
<dbReference type="InterPro" id="IPR001611">
    <property type="entry name" value="Leu-rich_rpt"/>
</dbReference>
<keyword evidence="4" id="KW-0472">Membrane</keyword>
<feature type="coiled-coil region" evidence="3">
    <location>
        <begin position="207"/>
        <end position="234"/>
    </location>
</feature>
<gene>
    <name evidence="5" type="ORF">PVAND_016779</name>
</gene>
<evidence type="ECO:0000256" key="1">
    <source>
        <dbReference type="ARBA" id="ARBA00022614"/>
    </source>
</evidence>
<organism evidence="5 6">
    <name type="scientific">Polypedilum vanderplanki</name>
    <name type="common">Sleeping chironomid midge</name>
    <dbReference type="NCBI Taxonomy" id="319348"/>
    <lineage>
        <taxon>Eukaryota</taxon>
        <taxon>Metazoa</taxon>
        <taxon>Ecdysozoa</taxon>
        <taxon>Arthropoda</taxon>
        <taxon>Hexapoda</taxon>
        <taxon>Insecta</taxon>
        <taxon>Pterygota</taxon>
        <taxon>Neoptera</taxon>
        <taxon>Endopterygota</taxon>
        <taxon>Diptera</taxon>
        <taxon>Nematocera</taxon>
        <taxon>Chironomoidea</taxon>
        <taxon>Chironomidae</taxon>
        <taxon>Chironominae</taxon>
        <taxon>Polypedilum</taxon>
        <taxon>Polypedilum</taxon>
    </lineage>
</organism>
<sequence>MINFLFNRFFISKISSIELNCNYKIFNNFQAVDENQLYICNVTNLDNFSNTREKVEKFTGQHVGNMKDSNVQGLMIRFSESLKYPPINVDKFFTTLTYISFFGSKVCELLQSDLKPFPFLKYLYLTMNELKTIDQNLFEFNTNLELITLDRNKIFFIDPKVFSKLKKLRYLDLGNNTCKLQNEYGMNATFVKIVISEIENFTCTPAVQNVEKAILKFEHKFEEVENKLSENEEKHKRLVDYLMISFAVVTVGLFFVLIIVIILVIRQKTNFDDEINLNDFEMNENVNDNINDSFDDVTYDQIPNFTTDSFNNCVYDANFNKNAQNNSRVRCTVR</sequence>
<name>A0A9J6BG48_POLVA</name>
<keyword evidence="4" id="KW-1133">Transmembrane helix</keyword>
<dbReference type="AlphaFoldDB" id="A0A9J6BG48"/>
<keyword evidence="6" id="KW-1185">Reference proteome</keyword>
<dbReference type="PANTHER" id="PTHR24366:SF96">
    <property type="entry name" value="LEUCINE RICH REPEAT CONTAINING 53"/>
    <property type="match status" value="1"/>
</dbReference>
<dbReference type="EMBL" id="JADBJN010000004">
    <property type="protein sequence ID" value="KAG5668857.1"/>
    <property type="molecule type" value="Genomic_DNA"/>
</dbReference>
<proteinExistence type="predicted"/>
<comment type="caution">
    <text evidence="5">The sequence shown here is derived from an EMBL/GenBank/DDBJ whole genome shotgun (WGS) entry which is preliminary data.</text>
</comment>
<keyword evidence="1" id="KW-0433">Leucine-rich repeat</keyword>
<dbReference type="Gene3D" id="3.80.10.10">
    <property type="entry name" value="Ribonuclease Inhibitor"/>
    <property type="match status" value="1"/>
</dbReference>
<keyword evidence="2" id="KW-0677">Repeat</keyword>
<dbReference type="OrthoDB" id="676979at2759"/>
<evidence type="ECO:0000313" key="6">
    <source>
        <dbReference type="Proteomes" id="UP001107558"/>
    </source>
</evidence>
<accession>A0A9J6BG48</accession>
<dbReference type="PANTHER" id="PTHR24366">
    <property type="entry name" value="IG(IMMUNOGLOBULIN) AND LRR(LEUCINE RICH REPEAT) DOMAINS"/>
    <property type="match status" value="1"/>
</dbReference>
<dbReference type="SUPFAM" id="SSF52058">
    <property type="entry name" value="L domain-like"/>
    <property type="match status" value="1"/>
</dbReference>
<dbReference type="Proteomes" id="UP001107558">
    <property type="component" value="Chromosome 4"/>
</dbReference>
<feature type="transmembrane region" description="Helical" evidence="4">
    <location>
        <begin position="241"/>
        <end position="265"/>
    </location>
</feature>
<protein>
    <submittedName>
        <fullName evidence="5">Uncharacterized protein</fullName>
    </submittedName>
</protein>
<evidence type="ECO:0000256" key="4">
    <source>
        <dbReference type="SAM" id="Phobius"/>
    </source>
</evidence>
<keyword evidence="3" id="KW-0175">Coiled coil</keyword>
<evidence type="ECO:0000256" key="3">
    <source>
        <dbReference type="SAM" id="Coils"/>
    </source>
</evidence>
<dbReference type="InterPro" id="IPR032675">
    <property type="entry name" value="LRR_dom_sf"/>
</dbReference>
<dbReference type="Pfam" id="PF13855">
    <property type="entry name" value="LRR_8"/>
    <property type="match status" value="1"/>
</dbReference>
<keyword evidence="4" id="KW-0812">Transmembrane</keyword>
<evidence type="ECO:0000313" key="5">
    <source>
        <dbReference type="EMBL" id="KAG5668857.1"/>
    </source>
</evidence>
<evidence type="ECO:0000256" key="2">
    <source>
        <dbReference type="ARBA" id="ARBA00022737"/>
    </source>
</evidence>